<dbReference type="HAMAP" id="MF_00203">
    <property type="entry name" value="UvrC"/>
    <property type="match status" value="1"/>
</dbReference>
<protein>
    <recommendedName>
        <fullName evidence="7">UvrABC system protein C</fullName>
        <shortName evidence="7">Protein UvrC</shortName>
    </recommendedName>
    <alternativeName>
        <fullName evidence="7">Excinuclease ABC subunit C</fullName>
    </alternativeName>
</protein>
<dbReference type="SUPFAM" id="SSF82771">
    <property type="entry name" value="GIY-YIG endonuclease"/>
    <property type="match status" value="1"/>
</dbReference>
<dbReference type="PROSITE" id="PS50165">
    <property type="entry name" value="UVRC"/>
    <property type="match status" value="1"/>
</dbReference>
<keyword evidence="2 7" id="KW-0227">DNA damage</keyword>
<reference evidence="11 12" key="1">
    <citation type="submission" date="2017-02" db="EMBL/GenBank/DDBJ databases">
        <title>Pseudoalteromonas ulvae TC14 Genome.</title>
        <authorList>
            <person name="Molmeret M."/>
        </authorList>
    </citation>
    <scope>NUCLEOTIDE SEQUENCE [LARGE SCALE GENOMIC DNA]</scope>
    <source>
        <strain evidence="11">TC14</strain>
    </source>
</reference>
<keyword evidence="6 7" id="KW-0742">SOS response</keyword>
<proteinExistence type="inferred from homology"/>
<evidence type="ECO:0000259" key="9">
    <source>
        <dbReference type="PROSITE" id="PS50164"/>
    </source>
</evidence>
<dbReference type="Pfam" id="PF08459">
    <property type="entry name" value="UvrC_RNaseH_dom"/>
    <property type="match status" value="1"/>
</dbReference>
<dbReference type="Gene3D" id="1.10.150.20">
    <property type="entry name" value="5' to 3' exonuclease, C-terminal subdomain"/>
    <property type="match status" value="1"/>
</dbReference>
<name>A0A244CVQ3_PSEDV</name>
<dbReference type="Gene3D" id="4.10.860.10">
    <property type="entry name" value="UVR domain"/>
    <property type="match status" value="1"/>
</dbReference>
<evidence type="ECO:0000259" key="8">
    <source>
        <dbReference type="PROSITE" id="PS50151"/>
    </source>
</evidence>
<dbReference type="GO" id="GO:0009381">
    <property type="term" value="F:excinuclease ABC activity"/>
    <property type="evidence" value="ECO:0007669"/>
    <property type="project" value="UniProtKB-UniRule"/>
</dbReference>
<dbReference type="InterPro" id="IPR038476">
    <property type="entry name" value="UvrC_RNase_H_dom_sf"/>
</dbReference>
<keyword evidence="3 7" id="KW-0228">DNA excision</keyword>
<dbReference type="SMART" id="SM00278">
    <property type="entry name" value="HhH1"/>
    <property type="match status" value="2"/>
</dbReference>
<evidence type="ECO:0000256" key="6">
    <source>
        <dbReference type="ARBA" id="ARBA00023236"/>
    </source>
</evidence>
<dbReference type="Pfam" id="PF14520">
    <property type="entry name" value="HHH_5"/>
    <property type="match status" value="1"/>
</dbReference>
<dbReference type="PROSITE" id="PS50151">
    <property type="entry name" value="UVR"/>
    <property type="match status" value="1"/>
</dbReference>
<keyword evidence="12" id="KW-1185">Reference proteome</keyword>
<dbReference type="OrthoDB" id="9804933at2"/>
<dbReference type="NCBIfam" id="TIGR00194">
    <property type="entry name" value="uvrC"/>
    <property type="match status" value="1"/>
</dbReference>
<feature type="domain" description="UVR" evidence="8">
    <location>
        <begin position="203"/>
        <end position="238"/>
    </location>
</feature>
<dbReference type="InterPro" id="IPR010994">
    <property type="entry name" value="RuvA_2-like"/>
</dbReference>
<comment type="caution">
    <text evidence="11">The sequence shown here is derived from an EMBL/GenBank/DDBJ whole genome shotgun (WGS) entry which is preliminary data.</text>
</comment>
<evidence type="ECO:0000256" key="5">
    <source>
        <dbReference type="ARBA" id="ARBA00023204"/>
    </source>
</evidence>
<dbReference type="PROSITE" id="PS50164">
    <property type="entry name" value="GIY_YIG"/>
    <property type="match status" value="1"/>
</dbReference>
<feature type="domain" description="GIY-YIG" evidence="9">
    <location>
        <begin position="16"/>
        <end position="94"/>
    </location>
</feature>
<comment type="function">
    <text evidence="7">The UvrABC repair system catalyzes the recognition and processing of DNA lesions. UvrC both incises the 5' and 3' sides of the lesion. The N-terminal half is responsible for the 3' incision and the C-terminal half is responsible for the 5' incision.</text>
</comment>
<dbReference type="CDD" id="cd10434">
    <property type="entry name" value="GIY-YIG_UvrC_Cho"/>
    <property type="match status" value="1"/>
</dbReference>
<dbReference type="InterPro" id="IPR050066">
    <property type="entry name" value="UvrABC_protein_C"/>
</dbReference>
<dbReference type="InterPro" id="IPR001943">
    <property type="entry name" value="UVR_dom"/>
</dbReference>
<dbReference type="InterPro" id="IPR036876">
    <property type="entry name" value="UVR_dom_sf"/>
</dbReference>
<dbReference type="Pfam" id="PF01541">
    <property type="entry name" value="GIY-YIG"/>
    <property type="match status" value="1"/>
</dbReference>
<dbReference type="SMART" id="SM00465">
    <property type="entry name" value="GIYc"/>
    <property type="match status" value="1"/>
</dbReference>
<evidence type="ECO:0000256" key="3">
    <source>
        <dbReference type="ARBA" id="ARBA00022769"/>
    </source>
</evidence>
<dbReference type="FunFam" id="3.30.420.340:FF:000001">
    <property type="entry name" value="UvrABC system protein C"/>
    <property type="match status" value="1"/>
</dbReference>
<evidence type="ECO:0000259" key="10">
    <source>
        <dbReference type="PROSITE" id="PS50165"/>
    </source>
</evidence>
<dbReference type="Proteomes" id="UP000194841">
    <property type="component" value="Unassembled WGS sequence"/>
</dbReference>
<comment type="subcellular location">
    <subcellularLocation>
        <location evidence="7">Cytoplasm</location>
    </subcellularLocation>
</comment>
<evidence type="ECO:0000256" key="4">
    <source>
        <dbReference type="ARBA" id="ARBA00022881"/>
    </source>
</evidence>
<dbReference type="GO" id="GO:0005737">
    <property type="term" value="C:cytoplasm"/>
    <property type="evidence" value="ECO:0007669"/>
    <property type="project" value="UniProtKB-SubCell"/>
</dbReference>
<dbReference type="PANTHER" id="PTHR30562:SF1">
    <property type="entry name" value="UVRABC SYSTEM PROTEIN C"/>
    <property type="match status" value="1"/>
</dbReference>
<dbReference type="Gene3D" id="3.30.420.340">
    <property type="entry name" value="UvrC, RNAse H endonuclease domain"/>
    <property type="match status" value="1"/>
</dbReference>
<dbReference type="Pfam" id="PF02151">
    <property type="entry name" value="UVR"/>
    <property type="match status" value="1"/>
</dbReference>
<dbReference type="GO" id="GO:0006289">
    <property type="term" value="P:nucleotide-excision repair"/>
    <property type="evidence" value="ECO:0007669"/>
    <property type="project" value="UniProtKB-UniRule"/>
</dbReference>
<dbReference type="InterPro" id="IPR004791">
    <property type="entry name" value="UvrC"/>
</dbReference>
<feature type="domain" description="UvrC family homology region profile" evidence="10">
    <location>
        <begin position="253"/>
        <end position="478"/>
    </location>
</feature>
<evidence type="ECO:0000256" key="7">
    <source>
        <dbReference type="HAMAP-Rule" id="MF_00203"/>
    </source>
</evidence>
<dbReference type="InterPro" id="IPR047296">
    <property type="entry name" value="GIY-YIG_UvrC_Cho"/>
</dbReference>
<dbReference type="InterPro" id="IPR001162">
    <property type="entry name" value="UvrC_RNase_H_dom"/>
</dbReference>
<comment type="similarity">
    <text evidence="7">Belongs to the UvrC family.</text>
</comment>
<dbReference type="SUPFAM" id="SSF46600">
    <property type="entry name" value="C-terminal UvrC-binding domain of UvrB"/>
    <property type="match status" value="1"/>
</dbReference>
<evidence type="ECO:0000256" key="2">
    <source>
        <dbReference type="ARBA" id="ARBA00022763"/>
    </source>
</evidence>
<evidence type="ECO:0000256" key="1">
    <source>
        <dbReference type="ARBA" id="ARBA00022490"/>
    </source>
</evidence>
<keyword evidence="4 7" id="KW-0267">Excision nuclease</keyword>
<keyword evidence="1 7" id="KW-0963">Cytoplasm</keyword>
<dbReference type="EMBL" id="MWPV01000001">
    <property type="protein sequence ID" value="OUL59710.1"/>
    <property type="molecule type" value="Genomic_DNA"/>
</dbReference>
<dbReference type="Gene3D" id="3.40.1440.10">
    <property type="entry name" value="GIY-YIG endonuclease"/>
    <property type="match status" value="1"/>
</dbReference>
<dbReference type="GO" id="GO:0003677">
    <property type="term" value="F:DNA binding"/>
    <property type="evidence" value="ECO:0007669"/>
    <property type="project" value="UniProtKB-UniRule"/>
</dbReference>
<dbReference type="AlphaFoldDB" id="A0A244CVQ3"/>
<dbReference type="InterPro" id="IPR000305">
    <property type="entry name" value="GIY-YIG_endonuc"/>
</dbReference>
<organism evidence="11 12">
    <name type="scientific">Pseudoalteromonas ulvae</name>
    <dbReference type="NCBI Taxonomy" id="107327"/>
    <lineage>
        <taxon>Bacteria</taxon>
        <taxon>Pseudomonadati</taxon>
        <taxon>Pseudomonadota</taxon>
        <taxon>Gammaproteobacteria</taxon>
        <taxon>Alteromonadales</taxon>
        <taxon>Pseudoalteromonadaceae</taxon>
        <taxon>Pseudoalteromonas</taxon>
    </lineage>
</organism>
<dbReference type="Pfam" id="PF22920">
    <property type="entry name" value="UvrC_RNaseH"/>
    <property type="match status" value="1"/>
</dbReference>
<gene>
    <name evidence="7" type="primary">uvrC</name>
    <name evidence="11" type="ORF">B1199_05625</name>
</gene>
<dbReference type="PANTHER" id="PTHR30562">
    <property type="entry name" value="UVRC/OXIDOREDUCTASE"/>
    <property type="match status" value="1"/>
</dbReference>
<dbReference type="GO" id="GO:0009432">
    <property type="term" value="P:SOS response"/>
    <property type="evidence" value="ECO:0007669"/>
    <property type="project" value="UniProtKB-UniRule"/>
</dbReference>
<dbReference type="InterPro" id="IPR003583">
    <property type="entry name" value="Hlx-hairpin-Hlx_DNA-bd_motif"/>
</dbReference>
<keyword evidence="5 7" id="KW-0234">DNA repair</keyword>
<accession>A0A244CVQ3</accession>
<dbReference type="SUPFAM" id="SSF47781">
    <property type="entry name" value="RuvA domain 2-like"/>
    <property type="match status" value="1"/>
</dbReference>
<sequence length="608" mass="68544">MSSNFIPAEFLKTLSSEPGVYRMLDSDQQVIYVGKAKNLKKRVSSYFRANIPESKTRALVKNITNIEITLTNTETEALLLENNLIKQYMPRYNILLRDDKSYPYILVTDHKHPRIAFHRGARKQKGDYFGPFPSSGAVSESLRLMQKIFPVRQCEDAYYRARSRPCLQYQLKRCSAPCVNKVSDSDYQQEVNFVKLFLSGKSSQVIAALVEKMELASGELNFELAAKIRDQILLLRKMQEQQSVSGNFAEMDVIGFQSLNGLTAIHLLMIRDHKILGSNTFYPKIPKNSEHTEVLSSFLAQYYLSVGRTSRIPKELVLPFTCDEVSVLSEALTQIAEKKVELKVVQRGERAKYLELANKNALNSIITKQSAQDSINKRFAALKHALNLDDIQRMECFDISHTMGENTVASCVVFDSQGPNKKEYRRFNVEGITGGDDYAAMAFALKKRYGKMTDINKVPDVIFIDGGKGQLSQAEQFFANWTLDKLPLLVGVAKGVSRKAGLETLLVDAGRKTINLSADSIALHLIQHIRDESHRFAIAGHRNKRQKQRTQSLLEEIPGVGQKRRQAMLKYLGGMQGVLDASAKQLEKVPGVSVELAEKIFNHLHDKS</sequence>
<evidence type="ECO:0000313" key="11">
    <source>
        <dbReference type="EMBL" id="OUL59710.1"/>
    </source>
</evidence>
<comment type="subunit">
    <text evidence="7">Interacts with UvrB in an incision complex.</text>
</comment>
<dbReference type="InterPro" id="IPR035901">
    <property type="entry name" value="GIY-YIG_endonuc_sf"/>
</dbReference>
<dbReference type="NCBIfam" id="NF001824">
    <property type="entry name" value="PRK00558.1-5"/>
    <property type="match status" value="1"/>
</dbReference>
<dbReference type="GO" id="GO:0009380">
    <property type="term" value="C:excinuclease repair complex"/>
    <property type="evidence" value="ECO:0007669"/>
    <property type="project" value="InterPro"/>
</dbReference>
<evidence type="ECO:0000313" key="12">
    <source>
        <dbReference type="Proteomes" id="UP000194841"/>
    </source>
</evidence>
<dbReference type="FunFam" id="3.40.1440.10:FF:000001">
    <property type="entry name" value="UvrABC system protein C"/>
    <property type="match status" value="1"/>
</dbReference>